<evidence type="ECO:0000259" key="13">
    <source>
        <dbReference type="PROSITE" id="PS50076"/>
    </source>
</evidence>
<gene>
    <name evidence="11" type="primary">dnaJ</name>
    <name evidence="15" type="ORF">SAMN02745164_00415</name>
</gene>
<comment type="cofactor">
    <cofactor evidence="11">
        <name>Zn(2+)</name>
        <dbReference type="ChEBI" id="CHEBI:29105"/>
    </cofactor>
    <text evidence="11">Binds 2 Zn(2+) ions per monomer.</text>
</comment>
<feature type="repeat" description="CXXCXGXG motif" evidence="11">
    <location>
        <begin position="210"/>
        <end position="217"/>
    </location>
</feature>
<dbReference type="GO" id="GO:0005737">
    <property type="term" value="C:cytoplasm"/>
    <property type="evidence" value="ECO:0007669"/>
    <property type="project" value="UniProtKB-SubCell"/>
</dbReference>
<dbReference type="PANTHER" id="PTHR43096:SF52">
    <property type="entry name" value="DNAJ HOMOLOG 1, MITOCHONDRIAL-RELATED"/>
    <property type="match status" value="1"/>
</dbReference>
<evidence type="ECO:0000256" key="11">
    <source>
        <dbReference type="HAMAP-Rule" id="MF_01152"/>
    </source>
</evidence>
<dbReference type="PRINTS" id="PR00625">
    <property type="entry name" value="JDOMAIN"/>
</dbReference>
<dbReference type="STRING" id="1122195.SAMN02745164_00415"/>
<feature type="repeat" description="CXXCXGXG motif" evidence="11">
    <location>
        <begin position="184"/>
        <end position="191"/>
    </location>
</feature>
<keyword evidence="16" id="KW-1185">Reference proteome</keyword>
<dbReference type="CDD" id="cd10747">
    <property type="entry name" value="DnaJ_C"/>
    <property type="match status" value="1"/>
</dbReference>
<dbReference type="InterPro" id="IPR001623">
    <property type="entry name" value="DnaJ_domain"/>
</dbReference>
<keyword evidence="11" id="KW-0963">Cytoplasm</keyword>
<dbReference type="Pfam" id="PF01556">
    <property type="entry name" value="DnaJ_C"/>
    <property type="match status" value="1"/>
</dbReference>
<evidence type="ECO:0000256" key="5">
    <source>
        <dbReference type="ARBA" id="ARBA00022833"/>
    </source>
</evidence>
<dbReference type="SUPFAM" id="SSF46565">
    <property type="entry name" value="Chaperone J-domain"/>
    <property type="match status" value="1"/>
</dbReference>
<accession>A0A1M4TEA0</accession>
<dbReference type="NCBIfam" id="TIGR02349">
    <property type="entry name" value="DnaJ_bact"/>
    <property type="match status" value="1"/>
</dbReference>
<dbReference type="Pfam" id="PF00684">
    <property type="entry name" value="DnaJ_CXXCXGXG"/>
    <property type="match status" value="1"/>
</dbReference>
<dbReference type="Gene3D" id="2.60.260.20">
    <property type="entry name" value="Urease metallochaperone UreE, N-terminal domain"/>
    <property type="match status" value="2"/>
</dbReference>
<dbReference type="PROSITE" id="PS51188">
    <property type="entry name" value="ZF_CR"/>
    <property type="match status" value="1"/>
</dbReference>
<dbReference type="FunFam" id="2.10.230.10:FF:000002">
    <property type="entry name" value="Molecular chaperone DnaJ"/>
    <property type="match status" value="1"/>
</dbReference>
<evidence type="ECO:0000256" key="2">
    <source>
        <dbReference type="ARBA" id="ARBA00022723"/>
    </source>
</evidence>
<dbReference type="GO" id="GO:0005524">
    <property type="term" value="F:ATP binding"/>
    <property type="evidence" value="ECO:0007669"/>
    <property type="project" value="InterPro"/>
</dbReference>
<keyword evidence="3 11" id="KW-0677">Repeat</keyword>
<dbReference type="EMBL" id="FQUI01000004">
    <property type="protein sequence ID" value="SHE42879.1"/>
    <property type="molecule type" value="Genomic_DNA"/>
</dbReference>
<protein>
    <recommendedName>
        <fullName evidence="10 11">Chaperone protein DnaJ</fullName>
    </recommendedName>
</protein>
<dbReference type="CDD" id="cd10719">
    <property type="entry name" value="DnaJ_zf"/>
    <property type="match status" value="1"/>
</dbReference>
<dbReference type="InterPro" id="IPR018253">
    <property type="entry name" value="DnaJ_domain_CS"/>
</dbReference>
<dbReference type="InterPro" id="IPR002939">
    <property type="entry name" value="DnaJ_C"/>
</dbReference>
<dbReference type="GO" id="GO:0009408">
    <property type="term" value="P:response to heat"/>
    <property type="evidence" value="ECO:0007669"/>
    <property type="project" value="InterPro"/>
</dbReference>
<comment type="subunit">
    <text evidence="11">Homodimer.</text>
</comment>
<dbReference type="PROSITE" id="PS00636">
    <property type="entry name" value="DNAJ_1"/>
    <property type="match status" value="1"/>
</dbReference>
<dbReference type="InterPro" id="IPR008971">
    <property type="entry name" value="HSP40/DnaJ_pept-bd"/>
</dbReference>
<feature type="domain" description="CR-type" evidence="14">
    <location>
        <begin position="154"/>
        <end position="236"/>
    </location>
</feature>
<evidence type="ECO:0000256" key="6">
    <source>
        <dbReference type="ARBA" id="ARBA00023016"/>
    </source>
</evidence>
<dbReference type="GO" id="GO:0006260">
    <property type="term" value="P:DNA replication"/>
    <property type="evidence" value="ECO:0007669"/>
    <property type="project" value="UniProtKB-KW"/>
</dbReference>
<dbReference type="GO" id="GO:0031072">
    <property type="term" value="F:heat shock protein binding"/>
    <property type="evidence" value="ECO:0007669"/>
    <property type="project" value="InterPro"/>
</dbReference>
<feature type="binding site" evidence="11">
    <location>
        <position position="213"/>
    </location>
    <ligand>
        <name>Zn(2+)</name>
        <dbReference type="ChEBI" id="CHEBI:29105"/>
        <label>2</label>
    </ligand>
</feature>
<feature type="binding site" evidence="11">
    <location>
        <position position="170"/>
    </location>
    <ligand>
        <name>Zn(2+)</name>
        <dbReference type="ChEBI" id="CHEBI:29105"/>
        <label>1</label>
    </ligand>
</feature>
<dbReference type="SUPFAM" id="SSF49493">
    <property type="entry name" value="HSP40/DnaJ peptide-binding domain"/>
    <property type="match status" value="2"/>
</dbReference>
<dbReference type="NCBIfam" id="NF008035">
    <property type="entry name" value="PRK10767.1"/>
    <property type="match status" value="1"/>
</dbReference>
<reference evidence="15" key="1">
    <citation type="submission" date="2016-11" db="EMBL/GenBank/DDBJ databases">
        <authorList>
            <person name="Varghese N."/>
            <person name="Submissions S."/>
        </authorList>
    </citation>
    <scope>NUCLEOTIDE SEQUENCE [LARGE SCALE GENOMIC DNA]</scope>
    <source>
        <strain evidence="15">DSM 16785</strain>
    </source>
</reference>
<proteinExistence type="inferred from homology"/>
<dbReference type="CDD" id="cd06257">
    <property type="entry name" value="DnaJ"/>
    <property type="match status" value="1"/>
</dbReference>
<dbReference type="Pfam" id="PF00226">
    <property type="entry name" value="DnaJ"/>
    <property type="match status" value="1"/>
</dbReference>
<name>A0A1M4TEA0_MARH1</name>
<keyword evidence="1 11" id="KW-0235">DNA replication</keyword>
<sequence length="378" mass="42379">MNQRKDYYEILGVSRNATPEEIKKAYRQLVKKWHPDRHQENKNIAEEKFKEIQEAYEVLSDPQKKALYDRFGFVPENGMPPPNQGGGRGGFEDLFEDLFGNFGNFGGTFSDIFDMFMGGGSTTSQRRQRTSKPPIKGEDKFFSISVDLKEVLNDIKKHIEYDRYVTCKACNGTGAKNGTSFTTCPRCNGSGTIKEEERTFFGVFVRNYQCPTCHGEGKIINERCNVCHGSGKNIVREKIDITIPAGVEDGYTFRIPNKGNDGKNGGSAGDLIIKVNVRRNPKFIRNGNNLETSIDIDYVQALLGSTVELELLNGKTTVKIPEGTNPGTVLVLKGHGLPDFRTGKYGDLYVKINVKFKKPGLREKRLLKEIAKLKKLGE</sequence>
<evidence type="ECO:0000256" key="1">
    <source>
        <dbReference type="ARBA" id="ARBA00022705"/>
    </source>
</evidence>
<dbReference type="RefSeq" id="WP_072862942.1">
    <property type="nucleotide sequence ID" value="NZ_FQUI01000004.1"/>
</dbReference>
<evidence type="ECO:0000256" key="7">
    <source>
        <dbReference type="ARBA" id="ARBA00023186"/>
    </source>
</evidence>
<keyword evidence="7 11" id="KW-0143">Chaperone</keyword>
<evidence type="ECO:0000256" key="3">
    <source>
        <dbReference type="ARBA" id="ARBA00022737"/>
    </source>
</evidence>
<evidence type="ECO:0000256" key="10">
    <source>
        <dbReference type="ARBA" id="ARBA00067609"/>
    </source>
</evidence>
<evidence type="ECO:0000256" key="8">
    <source>
        <dbReference type="ARBA" id="ARBA00053423"/>
    </source>
</evidence>
<dbReference type="FunFam" id="1.10.287.110:FF:000034">
    <property type="entry name" value="Chaperone protein DnaJ"/>
    <property type="match status" value="1"/>
</dbReference>
<dbReference type="GO" id="GO:0051082">
    <property type="term" value="F:unfolded protein binding"/>
    <property type="evidence" value="ECO:0007669"/>
    <property type="project" value="UniProtKB-UniRule"/>
</dbReference>
<keyword evidence="2 11" id="KW-0479">Metal-binding</keyword>
<feature type="binding site" evidence="11">
    <location>
        <position position="187"/>
    </location>
    <ligand>
        <name>Zn(2+)</name>
        <dbReference type="ChEBI" id="CHEBI:29105"/>
        <label>2</label>
    </ligand>
</feature>
<dbReference type="InterPro" id="IPR012724">
    <property type="entry name" value="DnaJ"/>
</dbReference>
<dbReference type="InterPro" id="IPR036869">
    <property type="entry name" value="J_dom_sf"/>
</dbReference>
<feature type="domain" description="J" evidence="13">
    <location>
        <begin position="6"/>
        <end position="72"/>
    </location>
</feature>
<comment type="function">
    <text evidence="8 11">Participates actively in the response to hyperosmotic and heat shock by preventing the aggregation of stress-denatured proteins and by disaggregating proteins, also in an autonomous, DnaK-independent fashion. Unfolded proteins bind initially to DnaJ; upon interaction with the DnaJ-bound protein, DnaK hydrolyzes its bound ATP, resulting in the formation of a stable complex. GrpE releases ADP from DnaK; ATP binding to DnaK triggers the release of the substrate protein, thus completing the reaction cycle. Several rounds of ATP-dependent interactions between DnaJ, DnaK and GrpE are required for fully efficient folding. Also involved, together with DnaK and GrpE, in the DNA replication of plasmids through activation of initiation proteins.</text>
</comment>
<dbReference type="PANTHER" id="PTHR43096">
    <property type="entry name" value="DNAJ HOMOLOG 1, MITOCHONDRIAL-RELATED"/>
    <property type="match status" value="1"/>
</dbReference>
<feature type="binding site" evidence="11">
    <location>
        <position position="167"/>
    </location>
    <ligand>
        <name>Zn(2+)</name>
        <dbReference type="ChEBI" id="CHEBI:29105"/>
        <label>1</label>
    </ligand>
</feature>
<evidence type="ECO:0000259" key="14">
    <source>
        <dbReference type="PROSITE" id="PS51188"/>
    </source>
</evidence>
<dbReference type="Proteomes" id="UP000184334">
    <property type="component" value="Unassembled WGS sequence"/>
</dbReference>
<feature type="repeat" description="CXXCXGXG motif" evidence="11">
    <location>
        <begin position="224"/>
        <end position="231"/>
    </location>
</feature>
<comment type="domain">
    <text evidence="11">The J domain is necessary and sufficient to stimulate DnaK ATPase activity. Zinc center 1 plays an important role in the autonomous, DnaK-independent chaperone activity of DnaJ. Zinc center 2 is essential for interaction with DnaK and for DnaJ activity.</text>
</comment>
<dbReference type="InterPro" id="IPR036410">
    <property type="entry name" value="HSP_DnaJ_Cys-rich_dom_sf"/>
</dbReference>
<feature type="binding site" evidence="11">
    <location>
        <position position="184"/>
    </location>
    <ligand>
        <name>Zn(2+)</name>
        <dbReference type="ChEBI" id="CHEBI:29105"/>
        <label>2</label>
    </ligand>
</feature>
<evidence type="ECO:0000256" key="12">
    <source>
        <dbReference type="PROSITE-ProRule" id="PRU00546"/>
    </source>
</evidence>
<evidence type="ECO:0000313" key="15">
    <source>
        <dbReference type="EMBL" id="SHE42879.1"/>
    </source>
</evidence>
<comment type="similarity">
    <text evidence="9 11">Belongs to the DnaJ family.</text>
</comment>
<keyword evidence="4 11" id="KW-0863">Zinc-finger</keyword>
<evidence type="ECO:0000256" key="4">
    <source>
        <dbReference type="ARBA" id="ARBA00022771"/>
    </source>
</evidence>
<feature type="binding site" evidence="11">
    <location>
        <position position="227"/>
    </location>
    <ligand>
        <name>Zn(2+)</name>
        <dbReference type="ChEBI" id="CHEBI:29105"/>
        <label>1</label>
    </ligand>
</feature>
<feature type="binding site" evidence="11">
    <location>
        <position position="224"/>
    </location>
    <ligand>
        <name>Zn(2+)</name>
        <dbReference type="ChEBI" id="CHEBI:29105"/>
        <label>1</label>
    </ligand>
</feature>
<dbReference type="AlphaFoldDB" id="A0A1M4TEA0"/>
<dbReference type="InterPro" id="IPR001305">
    <property type="entry name" value="HSP_DnaJ_Cys-rich_dom"/>
</dbReference>
<keyword evidence="5 11" id="KW-0862">Zinc</keyword>
<dbReference type="Gene3D" id="1.10.287.110">
    <property type="entry name" value="DnaJ domain"/>
    <property type="match status" value="1"/>
</dbReference>
<dbReference type="SMART" id="SM00271">
    <property type="entry name" value="DnaJ"/>
    <property type="match status" value="1"/>
</dbReference>
<comment type="subcellular location">
    <subcellularLocation>
        <location evidence="11">Cytoplasm</location>
    </subcellularLocation>
</comment>
<dbReference type="FunFam" id="2.60.260.20:FF:000013">
    <property type="entry name" value="DnaJ subfamily B member 11"/>
    <property type="match status" value="1"/>
</dbReference>
<feature type="zinc finger region" description="CR-type" evidence="12">
    <location>
        <begin position="154"/>
        <end position="236"/>
    </location>
</feature>
<dbReference type="HAMAP" id="MF_01152">
    <property type="entry name" value="DnaJ"/>
    <property type="match status" value="1"/>
</dbReference>
<dbReference type="Gene3D" id="2.10.230.10">
    <property type="entry name" value="Heat shock protein DnaJ, cysteine-rich domain"/>
    <property type="match status" value="1"/>
</dbReference>
<dbReference type="GO" id="GO:0008270">
    <property type="term" value="F:zinc ion binding"/>
    <property type="evidence" value="ECO:0007669"/>
    <property type="project" value="UniProtKB-UniRule"/>
</dbReference>
<evidence type="ECO:0000256" key="9">
    <source>
        <dbReference type="ARBA" id="ARBA00061004"/>
    </source>
</evidence>
<dbReference type="SUPFAM" id="SSF57938">
    <property type="entry name" value="DnaJ/Hsp40 cysteine-rich domain"/>
    <property type="match status" value="1"/>
</dbReference>
<organism evidence="15 16">
    <name type="scientific">Marinitoga hydrogenitolerans (strain DSM 16785 / JCM 12826 / AT1271)</name>
    <dbReference type="NCBI Taxonomy" id="1122195"/>
    <lineage>
        <taxon>Bacteria</taxon>
        <taxon>Thermotogati</taxon>
        <taxon>Thermotogota</taxon>
        <taxon>Thermotogae</taxon>
        <taxon>Petrotogales</taxon>
        <taxon>Petrotogaceae</taxon>
        <taxon>Marinitoga</taxon>
    </lineage>
</organism>
<keyword evidence="6 11" id="KW-0346">Stress response</keyword>
<feature type="repeat" description="CXXCXGXG motif" evidence="11">
    <location>
        <begin position="167"/>
        <end position="174"/>
    </location>
</feature>
<evidence type="ECO:0000313" key="16">
    <source>
        <dbReference type="Proteomes" id="UP000184334"/>
    </source>
</evidence>
<comment type="caution">
    <text evidence="15">The sequence shown here is derived from an EMBL/GenBank/DDBJ whole genome shotgun (WGS) entry which is preliminary data.</text>
</comment>
<dbReference type="PROSITE" id="PS50076">
    <property type="entry name" value="DNAJ_2"/>
    <property type="match status" value="1"/>
</dbReference>
<feature type="binding site" evidence="11">
    <location>
        <position position="210"/>
    </location>
    <ligand>
        <name>Zn(2+)</name>
        <dbReference type="ChEBI" id="CHEBI:29105"/>
        <label>2</label>
    </ligand>
</feature>
<dbReference type="GO" id="GO:0042026">
    <property type="term" value="P:protein refolding"/>
    <property type="evidence" value="ECO:0007669"/>
    <property type="project" value="TreeGrafter"/>
</dbReference>